<dbReference type="RefSeq" id="XP_056488515.1">
    <property type="nucleotide sequence ID" value="XM_056629213.1"/>
</dbReference>
<reference evidence="1" key="2">
    <citation type="journal article" date="2023" name="IMA Fungus">
        <title>Comparative genomic study of the Penicillium genus elucidates a diverse pangenome and 15 lateral gene transfer events.</title>
        <authorList>
            <person name="Petersen C."/>
            <person name="Sorensen T."/>
            <person name="Nielsen M.R."/>
            <person name="Sondergaard T.E."/>
            <person name="Sorensen J.L."/>
            <person name="Fitzpatrick D.A."/>
            <person name="Frisvad J.C."/>
            <person name="Nielsen K.L."/>
        </authorList>
    </citation>
    <scope>NUCLEOTIDE SEQUENCE</scope>
    <source>
        <strain evidence="1">IBT 29677</strain>
    </source>
</reference>
<dbReference type="PANTHER" id="PTHR28027:SF1">
    <property type="entry name" value="CAMP INDEPENDENT REGULATORY PROTEIN (AFU_ORTHOLOGUE AFUA_3G09640)"/>
    <property type="match status" value="1"/>
</dbReference>
<sequence length="223" mass="25543">METYNGYIRTPADAILLIQACYNGFLPRVCKRLSPKEGRLIRNGSVFIWEEHETGLRRWTDGRKWSPSRVSGRFLIYREMKRKELSESTEEPAPESAVTSEGSCKKRDFRSVVGIADDQPAHRPKSQFMKLSFSIASPTGQHWHLINYYHQPSESPTELREPTADLSLKHICPQRDLFPLSLVNDRHNFAIFSKGPNLASVTPVDKEQTCKMCGSCYRQPLEV</sequence>
<dbReference type="GO" id="GO:0003677">
    <property type="term" value="F:DNA binding"/>
    <property type="evidence" value="ECO:0007669"/>
    <property type="project" value="TreeGrafter"/>
</dbReference>
<name>A0A9W9W0U3_9EURO</name>
<dbReference type="Proteomes" id="UP001147747">
    <property type="component" value="Unassembled WGS sequence"/>
</dbReference>
<proteinExistence type="predicted"/>
<evidence type="ECO:0000313" key="2">
    <source>
        <dbReference type="Proteomes" id="UP001147747"/>
    </source>
</evidence>
<gene>
    <name evidence="1" type="ORF">N7509_004576</name>
</gene>
<dbReference type="OrthoDB" id="5572844at2759"/>
<accession>A0A9W9W0U3</accession>
<keyword evidence="2" id="KW-1185">Reference proteome</keyword>
<organism evidence="1 2">
    <name type="scientific">Penicillium cosmopolitanum</name>
    <dbReference type="NCBI Taxonomy" id="1131564"/>
    <lineage>
        <taxon>Eukaryota</taxon>
        <taxon>Fungi</taxon>
        <taxon>Dikarya</taxon>
        <taxon>Ascomycota</taxon>
        <taxon>Pezizomycotina</taxon>
        <taxon>Eurotiomycetes</taxon>
        <taxon>Eurotiomycetidae</taxon>
        <taxon>Eurotiales</taxon>
        <taxon>Aspergillaceae</taxon>
        <taxon>Penicillium</taxon>
    </lineage>
</organism>
<dbReference type="Pfam" id="PF09729">
    <property type="entry name" value="Gti1_Pac2"/>
    <property type="match status" value="1"/>
</dbReference>
<reference evidence="1" key="1">
    <citation type="submission" date="2022-12" db="EMBL/GenBank/DDBJ databases">
        <authorList>
            <person name="Petersen C."/>
        </authorList>
    </citation>
    <scope>NUCLEOTIDE SEQUENCE</scope>
    <source>
        <strain evidence="1">IBT 29677</strain>
    </source>
</reference>
<comment type="caution">
    <text evidence="1">The sequence shown here is derived from an EMBL/GenBank/DDBJ whole genome shotgun (WGS) entry which is preliminary data.</text>
</comment>
<dbReference type="AlphaFoldDB" id="A0A9W9W0U3"/>
<evidence type="ECO:0000313" key="1">
    <source>
        <dbReference type="EMBL" id="KAJ5396463.1"/>
    </source>
</evidence>
<dbReference type="EMBL" id="JAPZBU010000006">
    <property type="protein sequence ID" value="KAJ5396463.1"/>
    <property type="molecule type" value="Genomic_DNA"/>
</dbReference>
<dbReference type="PANTHER" id="PTHR28027">
    <property type="entry name" value="TRANSCRIPTIONAL REGULATOR MIT1"/>
    <property type="match status" value="1"/>
</dbReference>
<evidence type="ECO:0008006" key="3">
    <source>
        <dbReference type="Google" id="ProtNLM"/>
    </source>
</evidence>
<dbReference type="InterPro" id="IPR018608">
    <property type="entry name" value="Gti1/Pac2"/>
</dbReference>
<dbReference type="GeneID" id="81368193"/>
<protein>
    <recommendedName>
        <fullName evidence="3">cAMP-independent regulatory protein pac2</fullName>
    </recommendedName>
</protein>